<keyword evidence="4" id="KW-1185">Reference proteome</keyword>
<feature type="region of interest" description="Disordered" evidence="1">
    <location>
        <begin position="81"/>
        <end position="168"/>
    </location>
</feature>
<feature type="transmembrane region" description="Helical" evidence="2">
    <location>
        <begin position="49"/>
        <end position="72"/>
    </location>
</feature>
<proteinExistence type="predicted"/>
<dbReference type="AlphaFoldDB" id="A0AAD3YC29"/>
<evidence type="ECO:0000313" key="4">
    <source>
        <dbReference type="Proteomes" id="UP001222932"/>
    </source>
</evidence>
<evidence type="ECO:0000313" key="3">
    <source>
        <dbReference type="EMBL" id="GMK56527.1"/>
    </source>
</evidence>
<accession>A0AAD3YC29</accession>
<protein>
    <submittedName>
        <fullName evidence="3">Uncharacterized protein</fullName>
    </submittedName>
</protein>
<gene>
    <name evidence="3" type="ORF">CspeluHIS016_0303670</name>
</gene>
<name>A0AAD3YC29_9TREE</name>
<sequence length="265" mass="27845">MPQVPRDGVIVVSCPNCASCDRSQTDCGTALWTVPSGGAQSGRKGNLTLILAIAVPVAVVVLSLLALLAYCVRKRKKSTVPIPDPPTAPVHGVKAKGSLKSVSSTATDGQSSGTHISTLPPYSPSRSSWSPGVCGPPPLPPRHEVGDGVCVGPPDEGEYEDDASSTSSFGAITPQLELDSAFTRIYRPLSPVPEERESMMTRKSTYSTRSLRNLGSNVDMLGPSAAQQLRDMTLAQWPVAVPPPPCHPMRARVYSGPKSGPPVVL</sequence>
<comment type="caution">
    <text evidence="3">The sequence shown here is derived from an EMBL/GenBank/DDBJ whole genome shotgun (WGS) entry which is preliminary data.</text>
</comment>
<organism evidence="3 4">
    <name type="scientific">Cutaneotrichosporon spelunceum</name>
    <dbReference type="NCBI Taxonomy" id="1672016"/>
    <lineage>
        <taxon>Eukaryota</taxon>
        <taxon>Fungi</taxon>
        <taxon>Dikarya</taxon>
        <taxon>Basidiomycota</taxon>
        <taxon>Agaricomycotina</taxon>
        <taxon>Tremellomycetes</taxon>
        <taxon>Trichosporonales</taxon>
        <taxon>Trichosporonaceae</taxon>
        <taxon>Cutaneotrichosporon</taxon>
    </lineage>
</organism>
<keyword evidence="2" id="KW-0812">Transmembrane</keyword>
<keyword evidence="2" id="KW-1133">Transmembrane helix</keyword>
<dbReference type="Proteomes" id="UP001222932">
    <property type="component" value="Unassembled WGS sequence"/>
</dbReference>
<evidence type="ECO:0000256" key="1">
    <source>
        <dbReference type="SAM" id="MobiDB-lite"/>
    </source>
</evidence>
<feature type="compositionally biased region" description="Polar residues" evidence="1">
    <location>
        <begin position="100"/>
        <end position="117"/>
    </location>
</feature>
<keyword evidence="2" id="KW-0472">Membrane</keyword>
<reference evidence="3" key="1">
    <citation type="journal article" date="2023" name="BMC Genomics">
        <title>Chromosome-level genome assemblies of Cutaneotrichosporon spp. (Trichosporonales, Basidiomycota) reveal imbalanced evolution between nucleotide sequences and chromosome synteny.</title>
        <authorList>
            <person name="Kobayashi Y."/>
            <person name="Kayamori A."/>
            <person name="Aoki K."/>
            <person name="Shiwa Y."/>
            <person name="Matsutani M."/>
            <person name="Fujita N."/>
            <person name="Sugita T."/>
            <person name="Iwasaki W."/>
            <person name="Tanaka N."/>
            <person name="Takashima M."/>
        </authorList>
    </citation>
    <scope>NUCLEOTIDE SEQUENCE</scope>
    <source>
        <strain evidence="3">HIS016</strain>
    </source>
</reference>
<reference evidence="3" key="2">
    <citation type="submission" date="2023-06" db="EMBL/GenBank/DDBJ databases">
        <authorList>
            <person name="Kobayashi Y."/>
            <person name="Kayamori A."/>
            <person name="Aoki K."/>
            <person name="Shiwa Y."/>
            <person name="Fujita N."/>
            <person name="Sugita T."/>
            <person name="Iwasaki W."/>
            <person name="Tanaka N."/>
            <person name="Takashima M."/>
        </authorList>
    </citation>
    <scope>NUCLEOTIDE SEQUENCE</scope>
    <source>
        <strain evidence="3">HIS016</strain>
    </source>
</reference>
<evidence type="ECO:0000256" key="2">
    <source>
        <dbReference type="SAM" id="Phobius"/>
    </source>
</evidence>
<dbReference type="EMBL" id="BTCM01000003">
    <property type="protein sequence ID" value="GMK56527.1"/>
    <property type="molecule type" value="Genomic_DNA"/>
</dbReference>